<keyword evidence="6" id="KW-0378">Hydrolase</keyword>
<dbReference type="PANTHER" id="PTHR21235">
    <property type="entry name" value="IMIDAZOLE GLYCEROL PHOSPHATE SYNTHASE SUBUNIT HISF/H IGP SYNTHASE SUBUNIT HISF/H"/>
    <property type="match status" value="1"/>
</dbReference>
<comment type="caution">
    <text evidence="19">The sequence shown here is derived from an EMBL/GenBank/DDBJ whole genome shotgun (WGS) entry which is preliminary data.</text>
</comment>
<proteinExistence type="inferred from homology"/>
<feature type="domain" description="OB" evidence="16">
    <location>
        <begin position="544"/>
        <end position="613"/>
    </location>
</feature>
<dbReference type="InterPro" id="IPR031657">
    <property type="entry name" value="REPA_OB_2"/>
</dbReference>
<dbReference type="EMBL" id="CAUJNA010003450">
    <property type="protein sequence ID" value="CAJ1402357.1"/>
    <property type="molecule type" value="Genomic_DNA"/>
</dbReference>
<dbReference type="CDD" id="cd04476">
    <property type="entry name" value="RPA1_DBD_C"/>
    <property type="match status" value="1"/>
</dbReference>
<accession>A0AA36JB11</accession>
<feature type="domain" description="Replication factor A C-terminal" evidence="17">
    <location>
        <begin position="818"/>
        <end position="981"/>
    </location>
</feature>
<dbReference type="NCBIfam" id="TIGR01855">
    <property type="entry name" value="IMP_synth_hisH"/>
    <property type="match status" value="1"/>
</dbReference>
<keyword evidence="5" id="KW-0863">Zinc-finger</keyword>
<dbReference type="SUPFAM" id="SSF52317">
    <property type="entry name" value="Class I glutamine amidotransferase-like"/>
    <property type="match status" value="1"/>
</dbReference>
<keyword evidence="9 14" id="KW-0368">Histidine biosynthesis</keyword>
<reference evidence="19" key="1">
    <citation type="submission" date="2023-08" db="EMBL/GenBank/DDBJ databases">
        <authorList>
            <person name="Chen Y."/>
            <person name="Shah S."/>
            <person name="Dougan E. K."/>
            <person name="Thang M."/>
            <person name="Chan C."/>
        </authorList>
    </citation>
    <scope>NUCLEOTIDE SEQUENCE</scope>
</reference>
<dbReference type="PROSITE" id="PS51273">
    <property type="entry name" value="GATASE_TYPE_1"/>
    <property type="match status" value="1"/>
</dbReference>
<dbReference type="InterPro" id="IPR006062">
    <property type="entry name" value="His_biosynth"/>
</dbReference>
<evidence type="ECO:0000259" key="15">
    <source>
        <dbReference type="Pfam" id="PF00117"/>
    </source>
</evidence>
<evidence type="ECO:0000256" key="13">
    <source>
        <dbReference type="ARBA" id="ARBA00049534"/>
    </source>
</evidence>
<evidence type="ECO:0000256" key="3">
    <source>
        <dbReference type="ARBA" id="ARBA00022605"/>
    </source>
</evidence>
<dbReference type="InterPro" id="IPR029062">
    <property type="entry name" value="Class_I_gatase-like"/>
</dbReference>
<keyword evidence="8" id="KW-0315">Glutamine amidotransferase</keyword>
<dbReference type="Gene3D" id="3.40.50.880">
    <property type="match status" value="1"/>
</dbReference>
<dbReference type="PANTHER" id="PTHR21235:SF2">
    <property type="entry name" value="IMIDAZOLE GLYCEROL PHOSPHATE SYNTHASE HISHF"/>
    <property type="match status" value="1"/>
</dbReference>
<feature type="domain" description="Replication protein A OB" evidence="18">
    <location>
        <begin position="651"/>
        <end position="740"/>
    </location>
</feature>
<dbReference type="InterPro" id="IPR010139">
    <property type="entry name" value="Imidazole-glycPsynth_HisH"/>
</dbReference>
<evidence type="ECO:0000256" key="6">
    <source>
        <dbReference type="ARBA" id="ARBA00022801"/>
    </source>
</evidence>
<dbReference type="InterPro" id="IPR012340">
    <property type="entry name" value="NA-bd_OB-fold"/>
</dbReference>
<evidence type="ECO:0000256" key="9">
    <source>
        <dbReference type="ARBA" id="ARBA00023102"/>
    </source>
</evidence>
<dbReference type="Gene3D" id="3.20.20.70">
    <property type="entry name" value="Aldolase class I"/>
    <property type="match status" value="1"/>
</dbReference>
<dbReference type="InterPro" id="IPR011060">
    <property type="entry name" value="RibuloseP-bd_barrel"/>
</dbReference>
<dbReference type="InterPro" id="IPR004651">
    <property type="entry name" value="HisF"/>
</dbReference>
<organism evidence="19 20">
    <name type="scientific">Effrenium voratum</name>
    <dbReference type="NCBI Taxonomy" id="2562239"/>
    <lineage>
        <taxon>Eukaryota</taxon>
        <taxon>Sar</taxon>
        <taxon>Alveolata</taxon>
        <taxon>Dinophyceae</taxon>
        <taxon>Suessiales</taxon>
        <taxon>Symbiodiniaceae</taxon>
        <taxon>Effrenium</taxon>
    </lineage>
</organism>
<evidence type="ECO:0000256" key="7">
    <source>
        <dbReference type="ARBA" id="ARBA00022833"/>
    </source>
</evidence>
<dbReference type="Pfam" id="PF08646">
    <property type="entry name" value="Rep_fac-A_C"/>
    <property type="match status" value="1"/>
</dbReference>
<keyword evidence="7" id="KW-0862">Zinc</keyword>
<evidence type="ECO:0000256" key="12">
    <source>
        <dbReference type="ARBA" id="ARBA00047838"/>
    </source>
</evidence>
<dbReference type="Pfam" id="PF16900">
    <property type="entry name" value="REPA_OB_2"/>
    <property type="match status" value="1"/>
</dbReference>
<dbReference type="SUPFAM" id="SSF50249">
    <property type="entry name" value="Nucleic acid-binding proteins"/>
    <property type="match status" value="3"/>
</dbReference>
<evidence type="ECO:0000256" key="2">
    <source>
        <dbReference type="ARBA" id="ARBA00005690"/>
    </source>
</evidence>
<name>A0AA36JB11_9DINO</name>
<evidence type="ECO:0000256" key="8">
    <source>
        <dbReference type="ARBA" id="ARBA00022962"/>
    </source>
</evidence>
<dbReference type="AlphaFoldDB" id="A0AA36JB11"/>
<dbReference type="GO" id="GO:0000105">
    <property type="term" value="P:L-histidine biosynthetic process"/>
    <property type="evidence" value="ECO:0007669"/>
    <property type="project" value="UniProtKB-KW"/>
</dbReference>
<dbReference type="InterPro" id="IPR004365">
    <property type="entry name" value="NA-bd_OB_tRNA"/>
</dbReference>
<comment type="similarity">
    <text evidence="2">Belongs to the replication factor A protein 1 family.</text>
</comment>
<dbReference type="FunFam" id="2.40.50.140:FF:000041">
    <property type="entry name" value="Replication protein A subunit"/>
    <property type="match status" value="1"/>
</dbReference>
<keyword evidence="4" id="KW-0479">Metal-binding</keyword>
<comment type="pathway">
    <text evidence="1">Amino-acid biosynthesis; L-histidine biosynthesis; L-histidine from 5-phospho-alpha-D-ribose 1-diphosphate: step 5/9.</text>
</comment>
<dbReference type="Gene3D" id="2.40.50.140">
    <property type="entry name" value="Nucleic acid-binding proteins"/>
    <property type="match status" value="3"/>
</dbReference>
<dbReference type="PROSITE" id="PS51274">
    <property type="entry name" value="GATASE_COBBQ"/>
    <property type="match status" value="1"/>
</dbReference>
<dbReference type="NCBIfam" id="TIGR00735">
    <property type="entry name" value="hisF"/>
    <property type="match status" value="1"/>
</dbReference>
<keyword evidence="10" id="KW-0238">DNA-binding</keyword>
<evidence type="ECO:0000256" key="4">
    <source>
        <dbReference type="ARBA" id="ARBA00022723"/>
    </source>
</evidence>
<evidence type="ECO:0000259" key="16">
    <source>
        <dbReference type="Pfam" id="PF01336"/>
    </source>
</evidence>
<evidence type="ECO:0008006" key="21">
    <source>
        <dbReference type="Google" id="ProtNLM"/>
    </source>
</evidence>
<dbReference type="InterPro" id="IPR013785">
    <property type="entry name" value="Aldolase_TIM"/>
</dbReference>
<evidence type="ECO:0000259" key="18">
    <source>
        <dbReference type="Pfam" id="PF16900"/>
    </source>
</evidence>
<evidence type="ECO:0000256" key="10">
    <source>
        <dbReference type="ARBA" id="ARBA00023125"/>
    </source>
</evidence>
<dbReference type="InterPro" id="IPR047192">
    <property type="entry name" value="Euk_RPA1_DBD_C"/>
</dbReference>
<comment type="catalytic activity">
    <reaction evidence="13">
        <text>L-glutamine + H2O = L-glutamate + NH4(+)</text>
        <dbReference type="Rhea" id="RHEA:15889"/>
        <dbReference type="ChEBI" id="CHEBI:15377"/>
        <dbReference type="ChEBI" id="CHEBI:28938"/>
        <dbReference type="ChEBI" id="CHEBI:29985"/>
        <dbReference type="ChEBI" id="CHEBI:58359"/>
        <dbReference type="EC" id="3.5.1.2"/>
    </reaction>
</comment>
<evidence type="ECO:0000256" key="11">
    <source>
        <dbReference type="ARBA" id="ARBA00023239"/>
    </source>
</evidence>
<sequence>MEVTLLDYGAGNVQSVFNAIRTLGFKVRYVQGPEDIAKAECIVFPGVGAFGPCVDALQSKGFFAPLQQYLKEDRPFFGICLGMQTLFEGSAESPGVAGLGVLPGTVERFPETSLAVPNINWSGVAPMLADPWPLEKAQPRCYFVHSYRVPMTTAPWALACSEYGEKFVCAVRQGNCVATQFHPEKSGTVGLRILETWLKGRAPGEAAPAEAFCPEPPARRIIACLDVRANDAGDLVVTKGDQYDVREKEGSVRNHGKPVSLAERYYQDGADEVSFLNITAFRDMVLEDQPMLEVLRSAAEKVFVPLTVGGGIRSYVDEKGRSYSALDVADAYFRAGADKISIGSDAVEVAKAYYAAGKKGDGGSSIELISTKYGRQAVVVSVDPRRVYVADPKSCAHNCVEVGLTDKATPVGPNGERFAWYCCTVKGGREDSDLDVVQLAQAAEALGAGELLLNCINRDGQGNGYELELVQQVKSACTLPVIASSGAGCPEHFQQALAVGADAALAAGIFHRQEVPIQEVKSYLSKTEIPVRNLNAYFQGRWKVKARVITKGDIRKFNNSRGEGQLFKVDLADGSGEISATFFGRAVDKYHALLKPGQVYTFQKGQVKGANKRYDSGDYVLTFEEHALIEVAEEDRSLPGICYNFRPLCEVLGMAPETLVDVKAVVCQVQDPYTFTAKTSNKEMTKREIHLWDPSGPTGYTTMELTLWNERAIGTDFQVGHPIFLKKARVTEFNQQKSLSSPAQLELDPDHEDAFAAVAKFQEFAATNPLPVVTKTPVSSSRRQTLEACRQEDLNLALPPAPGVALGPTDARVTHRHSVVATFTTLPTDKGAYYPSCPEKVEGRPSVGGTGPASRTCNKKVSQEDNGSWKCASGHVSAYPEFRYLCRINVLDHTDQVEVNLYDEALQKLLRCEAREYVPMFEAGQVGGEKENELKELHQRMEWKKCILRLRATKEVWQENERIRYSVDDAQPIPFVQEARQMLSEVMHSLAN</sequence>
<dbReference type="GO" id="GO:0016829">
    <property type="term" value="F:lyase activity"/>
    <property type="evidence" value="ECO:0007669"/>
    <property type="project" value="UniProtKB-KW"/>
</dbReference>
<evidence type="ECO:0000256" key="5">
    <source>
        <dbReference type="ARBA" id="ARBA00022771"/>
    </source>
</evidence>
<dbReference type="Pfam" id="PF00117">
    <property type="entry name" value="GATase"/>
    <property type="match status" value="1"/>
</dbReference>
<dbReference type="CDD" id="cd01748">
    <property type="entry name" value="GATase1_IGP_Synthase"/>
    <property type="match status" value="1"/>
</dbReference>
<protein>
    <recommendedName>
        <fullName evidence="21">Glutaminase</fullName>
    </recommendedName>
</protein>
<evidence type="ECO:0000259" key="17">
    <source>
        <dbReference type="Pfam" id="PF08646"/>
    </source>
</evidence>
<dbReference type="GO" id="GO:0004359">
    <property type="term" value="F:glutaminase activity"/>
    <property type="evidence" value="ECO:0007669"/>
    <property type="project" value="UniProtKB-EC"/>
</dbReference>
<feature type="domain" description="Glutamine amidotransferase" evidence="15">
    <location>
        <begin position="5"/>
        <end position="190"/>
    </location>
</feature>
<dbReference type="Pfam" id="PF00977">
    <property type="entry name" value="His_biosynth"/>
    <property type="match status" value="1"/>
</dbReference>
<evidence type="ECO:0000313" key="20">
    <source>
        <dbReference type="Proteomes" id="UP001178507"/>
    </source>
</evidence>
<evidence type="ECO:0000256" key="1">
    <source>
        <dbReference type="ARBA" id="ARBA00005091"/>
    </source>
</evidence>
<dbReference type="InterPro" id="IPR050064">
    <property type="entry name" value="IGPS_HisA/HisF"/>
</dbReference>
<dbReference type="CDD" id="cd04731">
    <property type="entry name" value="HisF"/>
    <property type="match status" value="1"/>
</dbReference>
<dbReference type="GO" id="GO:0008270">
    <property type="term" value="F:zinc ion binding"/>
    <property type="evidence" value="ECO:0007669"/>
    <property type="project" value="UniProtKB-KW"/>
</dbReference>
<dbReference type="InterPro" id="IPR017926">
    <property type="entry name" value="GATASE"/>
</dbReference>
<dbReference type="CDD" id="cd04475">
    <property type="entry name" value="RPA1_DBD_B"/>
    <property type="match status" value="1"/>
</dbReference>
<keyword evidence="20" id="KW-1185">Reference proteome</keyword>
<comment type="similarity">
    <text evidence="14">Belongs to the HisA/HisF family.</text>
</comment>
<dbReference type="InterPro" id="IPR013955">
    <property type="entry name" value="Rep_factor-A_C"/>
</dbReference>
<dbReference type="HAMAP" id="MF_00278">
    <property type="entry name" value="HisH"/>
    <property type="match status" value="1"/>
</dbReference>
<evidence type="ECO:0000256" key="14">
    <source>
        <dbReference type="RuleBase" id="RU003657"/>
    </source>
</evidence>
<dbReference type="Pfam" id="PF01336">
    <property type="entry name" value="tRNA_anti-codon"/>
    <property type="match status" value="1"/>
</dbReference>
<dbReference type="Proteomes" id="UP001178507">
    <property type="component" value="Unassembled WGS sequence"/>
</dbReference>
<dbReference type="GO" id="GO:0000107">
    <property type="term" value="F:imidazoleglycerol-phosphate synthase activity"/>
    <property type="evidence" value="ECO:0007669"/>
    <property type="project" value="InterPro"/>
</dbReference>
<dbReference type="CDD" id="cd04474">
    <property type="entry name" value="RPA1_DBD_A"/>
    <property type="match status" value="1"/>
</dbReference>
<gene>
    <name evidence="19" type="ORF">EVOR1521_LOCUS25270</name>
</gene>
<dbReference type="SUPFAM" id="SSF51366">
    <property type="entry name" value="Ribulose-phoshate binding barrel"/>
    <property type="match status" value="1"/>
</dbReference>
<keyword evidence="11" id="KW-0456">Lyase</keyword>
<evidence type="ECO:0000313" key="19">
    <source>
        <dbReference type="EMBL" id="CAJ1402357.1"/>
    </source>
</evidence>
<keyword evidence="3 14" id="KW-0028">Amino-acid biosynthesis</keyword>
<dbReference type="GO" id="GO:0003677">
    <property type="term" value="F:DNA binding"/>
    <property type="evidence" value="ECO:0007669"/>
    <property type="project" value="UniProtKB-KW"/>
</dbReference>
<comment type="catalytic activity">
    <reaction evidence="12">
        <text>5-[(5-phospho-1-deoxy-D-ribulos-1-ylimino)methylamino]-1-(5-phospho-beta-D-ribosyl)imidazole-4-carboxamide + L-glutamine = D-erythro-1-(imidazol-4-yl)glycerol 3-phosphate + 5-amino-1-(5-phospho-beta-D-ribosyl)imidazole-4-carboxamide + L-glutamate + H(+)</text>
        <dbReference type="Rhea" id="RHEA:24793"/>
        <dbReference type="ChEBI" id="CHEBI:15378"/>
        <dbReference type="ChEBI" id="CHEBI:29985"/>
        <dbReference type="ChEBI" id="CHEBI:58278"/>
        <dbReference type="ChEBI" id="CHEBI:58359"/>
        <dbReference type="ChEBI" id="CHEBI:58475"/>
        <dbReference type="ChEBI" id="CHEBI:58525"/>
        <dbReference type="EC" id="4.3.2.10"/>
    </reaction>
</comment>